<organism evidence="8 9">
    <name type="scientific">Fluviicoccus keumensis</name>
    <dbReference type="NCBI Taxonomy" id="1435465"/>
    <lineage>
        <taxon>Bacteria</taxon>
        <taxon>Pseudomonadati</taxon>
        <taxon>Pseudomonadota</taxon>
        <taxon>Gammaproteobacteria</taxon>
        <taxon>Moraxellales</taxon>
        <taxon>Moraxellaceae</taxon>
        <taxon>Fluviicoccus</taxon>
    </lineage>
</organism>
<dbReference type="Gene3D" id="3.40.630.30">
    <property type="match status" value="1"/>
</dbReference>
<accession>A0A4Q7YKH3</accession>
<protein>
    <recommendedName>
        <fullName evidence="5 6">[Ribosomal protein bS18]-alanine N-acetyltransferase</fullName>
        <ecNumber evidence="5 6">2.3.1.266</ecNumber>
    </recommendedName>
</protein>
<reference evidence="8 9" key="1">
    <citation type="submission" date="2019-02" db="EMBL/GenBank/DDBJ databases">
        <title>Genomic Encyclopedia of Type Strains, Phase IV (KMG-IV): sequencing the most valuable type-strain genomes for metagenomic binning, comparative biology and taxonomic classification.</title>
        <authorList>
            <person name="Goeker M."/>
        </authorList>
    </citation>
    <scope>NUCLEOTIDE SEQUENCE [LARGE SCALE GENOMIC DNA]</scope>
    <source>
        <strain evidence="8 9">DSM 105135</strain>
    </source>
</reference>
<dbReference type="InterPro" id="IPR016181">
    <property type="entry name" value="Acyl_CoA_acyltransferase"/>
</dbReference>
<keyword evidence="2 5" id="KW-0963">Cytoplasm</keyword>
<dbReference type="AlphaFoldDB" id="A0A4Q7YKH3"/>
<feature type="binding site" evidence="5">
    <location>
        <position position="114"/>
    </location>
    <ligand>
        <name>acetyl-CoA</name>
        <dbReference type="ChEBI" id="CHEBI:57288"/>
    </ligand>
</feature>
<dbReference type="PANTHER" id="PTHR43420">
    <property type="entry name" value="ACETYLTRANSFERASE"/>
    <property type="match status" value="1"/>
</dbReference>
<dbReference type="GO" id="GO:0005737">
    <property type="term" value="C:cytoplasm"/>
    <property type="evidence" value="ECO:0007669"/>
    <property type="project" value="UniProtKB-SubCell"/>
</dbReference>
<dbReference type="RefSeq" id="WP_242610279.1">
    <property type="nucleotide sequence ID" value="NZ_SHKX01000015.1"/>
</dbReference>
<dbReference type="NCBIfam" id="TIGR01575">
    <property type="entry name" value="rimI"/>
    <property type="match status" value="1"/>
</dbReference>
<comment type="function">
    <text evidence="5 6">Acetylates the N-terminal alanine of ribosomal protein bS18.</text>
</comment>
<evidence type="ECO:0000256" key="6">
    <source>
        <dbReference type="RuleBase" id="RU363094"/>
    </source>
</evidence>
<evidence type="ECO:0000256" key="5">
    <source>
        <dbReference type="HAMAP-Rule" id="MF_02210"/>
    </source>
</evidence>
<feature type="active site" description="Proton acceptor" evidence="5">
    <location>
        <position position="109"/>
    </location>
</feature>
<evidence type="ECO:0000256" key="4">
    <source>
        <dbReference type="ARBA" id="ARBA00023315"/>
    </source>
</evidence>
<keyword evidence="8" id="KW-0687">Ribonucleoprotein</keyword>
<dbReference type="InterPro" id="IPR006464">
    <property type="entry name" value="AcTrfase_RimI/Ard1"/>
</dbReference>
<dbReference type="GO" id="GO:0008999">
    <property type="term" value="F:protein-N-terminal-alanine acetyltransferase activity"/>
    <property type="evidence" value="ECO:0007669"/>
    <property type="project" value="UniProtKB-UniRule"/>
</dbReference>
<evidence type="ECO:0000256" key="1">
    <source>
        <dbReference type="ARBA" id="ARBA00005395"/>
    </source>
</evidence>
<keyword evidence="3 5" id="KW-0808">Transferase</keyword>
<dbReference type="CDD" id="cd04301">
    <property type="entry name" value="NAT_SF"/>
    <property type="match status" value="1"/>
</dbReference>
<evidence type="ECO:0000259" key="7">
    <source>
        <dbReference type="PROSITE" id="PS51186"/>
    </source>
</evidence>
<comment type="caution">
    <text evidence="8">The sequence shown here is derived from an EMBL/GenBank/DDBJ whole genome shotgun (WGS) entry which is preliminary data.</text>
</comment>
<dbReference type="EC" id="2.3.1.266" evidence="5 6"/>
<dbReference type="PROSITE" id="PS51186">
    <property type="entry name" value="GNAT"/>
    <property type="match status" value="1"/>
</dbReference>
<dbReference type="Pfam" id="PF00583">
    <property type="entry name" value="Acetyltransf_1"/>
    <property type="match status" value="1"/>
</dbReference>
<feature type="domain" description="N-acetyltransferase" evidence="7">
    <location>
        <begin position="7"/>
        <end position="153"/>
    </location>
</feature>
<evidence type="ECO:0000256" key="2">
    <source>
        <dbReference type="ARBA" id="ARBA00022490"/>
    </source>
</evidence>
<comment type="similarity">
    <text evidence="1 5 6">Belongs to the acetyltransferase family. RimI subfamily.</text>
</comment>
<dbReference type="HAMAP" id="MF_02210">
    <property type="entry name" value="RimI"/>
    <property type="match status" value="1"/>
</dbReference>
<dbReference type="EMBL" id="SHKX01000015">
    <property type="protein sequence ID" value="RZU36999.1"/>
    <property type="molecule type" value="Genomic_DNA"/>
</dbReference>
<comment type="caution">
    <text evidence="5">Lacks conserved residue(s) required for the propagation of feature annotation.</text>
</comment>
<dbReference type="InterPro" id="IPR043690">
    <property type="entry name" value="RimI"/>
</dbReference>
<name>A0A4Q7YKH3_9GAMM</name>
<dbReference type="SUPFAM" id="SSF55729">
    <property type="entry name" value="Acyl-CoA N-acyltransferases (Nat)"/>
    <property type="match status" value="1"/>
</dbReference>
<comment type="subcellular location">
    <subcellularLocation>
        <location evidence="5 6">Cytoplasm</location>
    </subcellularLocation>
</comment>
<dbReference type="GO" id="GO:0005840">
    <property type="term" value="C:ribosome"/>
    <property type="evidence" value="ECO:0007669"/>
    <property type="project" value="UniProtKB-KW"/>
</dbReference>
<feature type="active site" description="Proton donor" evidence="5">
    <location>
        <position position="121"/>
    </location>
</feature>
<dbReference type="InterPro" id="IPR000182">
    <property type="entry name" value="GNAT_dom"/>
</dbReference>
<keyword evidence="4 5" id="KW-0012">Acyltransferase</keyword>
<evidence type="ECO:0000313" key="8">
    <source>
        <dbReference type="EMBL" id="RZU36999.1"/>
    </source>
</evidence>
<comment type="catalytic activity">
    <reaction evidence="5 6">
        <text>N-terminal L-alanyl-[ribosomal protein bS18] + acetyl-CoA = N-terminal N(alpha)-acetyl-L-alanyl-[ribosomal protein bS18] + CoA + H(+)</text>
        <dbReference type="Rhea" id="RHEA:43756"/>
        <dbReference type="Rhea" id="RHEA-COMP:10676"/>
        <dbReference type="Rhea" id="RHEA-COMP:10677"/>
        <dbReference type="ChEBI" id="CHEBI:15378"/>
        <dbReference type="ChEBI" id="CHEBI:57287"/>
        <dbReference type="ChEBI" id="CHEBI:57288"/>
        <dbReference type="ChEBI" id="CHEBI:64718"/>
        <dbReference type="ChEBI" id="CHEBI:83683"/>
        <dbReference type="EC" id="2.3.1.266"/>
    </reaction>
</comment>
<keyword evidence="8" id="KW-0689">Ribosomal protein</keyword>
<dbReference type="InterPro" id="IPR050680">
    <property type="entry name" value="YpeA/RimI_acetyltransf"/>
</dbReference>
<dbReference type="PANTHER" id="PTHR43420:SF12">
    <property type="entry name" value="N-ACETYLTRANSFERASE DOMAIN-CONTAINING PROTEIN"/>
    <property type="match status" value="1"/>
</dbReference>
<sequence>MAGAASLSLRAMTTADLPQVLAIERQVQFAPWSEKLFADGLERGHDCRVAVDAGERVAGFSVVQNILDEAHLLNIAVDPARQGQGVGRQLLTAVTESAAARQASMIFLEVRSGNLRAIDLYNRAGFNEIGLRKNYYPAPGGGKEHAVMMALVP</sequence>
<dbReference type="Proteomes" id="UP000292423">
    <property type="component" value="Unassembled WGS sequence"/>
</dbReference>
<feature type="binding site" evidence="5">
    <location>
        <begin position="75"/>
        <end position="77"/>
    </location>
    <ligand>
        <name>acetyl-CoA</name>
        <dbReference type="ChEBI" id="CHEBI:57288"/>
    </ligand>
</feature>
<keyword evidence="9" id="KW-1185">Reference proteome</keyword>
<evidence type="ECO:0000256" key="3">
    <source>
        <dbReference type="ARBA" id="ARBA00022679"/>
    </source>
</evidence>
<gene>
    <name evidence="5" type="primary">rimI</name>
    <name evidence="8" type="ORF">EV700_2863</name>
</gene>
<proteinExistence type="inferred from homology"/>
<evidence type="ECO:0000313" key="9">
    <source>
        <dbReference type="Proteomes" id="UP000292423"/>
    </source>
</evidence>